<feature type="transmembrane region" description="Helical" evidence="5">
    <location>
        <begin position="229"/>
        <end position="252"/>
    </location>
</feature>
<organism evidence="6 9">
    <name type="scientific">Enterocloster aldenensis</name>
    <dbReference type="NCBI Taxonomy" id="358742"/>
    <lineage>
        <taxon>Bacteria</taxon>
        <taxon>Bacillati</taxon>
        <taxon>Bacillota</taxon>
        <taxon>Clostridia</taxon>
        <taxon>Lachnospirales</taxon>
        <taxon>Lachnospiraceae</taxon>
        <taxon>Enterocloster</taxon>
    </lineage>
</organism>
<dbReference type="GeneID" id="97209108"/>
<dbReference type="Proteomes" id="UP000669239">
    <property type="component" value="Unassembled WGS sequence"/>
</dbReference>
<feature type="transmembrane region" description="Helical" evidence="5">
    <location>
        <begin position="396"/>
        <end position="415"/>
    </location>
</feature>
<dbReference type="PANTHER" id="PTHR10283">
    <property type="entry name" value="SOLUTE CARRIER FAMILY 13 MEMBER"/>
    <property type="match status" value="1"/>
</dbReference>
<evidence type="ECO:0000313" key="7">
    <source>
        <dbReference type="EMBL" id="NSJ51041.1"/>
    </source>
</evidence>
<dbReference type="AlphaFoldDB" id="A0AAW5BVJ1"/>
<evidence type="ECO:0000313" key="6">
    <source>
        <dbReference type="EMBL" id="MCG4745997.1"/>
    </source>
</evidence>
<feature type="transmembrane region" description="Helical" evidence="5">
    <location>
        <begin position="338"/>
        <end position="358"/>
    </location>
</feature>
<feature type="transmembrane region" description="Helical" evidence="5">
    <location>
        <begin position="462"/>
        <end position="482"/>
    </location>
</feature>
<comment type="caution">
    <text evidence="6">The sequence shown here is derived from an EMBL/GenBank/DDBJ whole genome shotgun (WGS) entry which is preliminary data.</text>
</comment>
<feature type="transmembrane region" description="Helical" evidence="5">
    <location>
        <begin position="183"/>
        <end position="201"/>
    </location>
</feature>
<dbReference type="EMBL" id="JAAITT010000034">
    <property type="protein sequence ID" value="NSJ51041.1"/>
    <property type="molecule type" value="Genomic_DNA"/>
</dbReference>
<evidence type="ECO:0000256" key="2">
    <source>
        <dbReference type="ARBA" id="ARBA00022692"/>
    </source>
</evidence>
<comment type="subcellular location">
    <subcellularLocation>
        <location evidence="1">Membrane</location>
        <topology evidence="1">Multi-pass membrane protein</topology>
    </subcellularLocation>
</comment>
<feature type="transmembrane region" description="Helical" evidence="5">
    <location>
        <begin position="70"/>
        <end position="90"/>
    </location>
</feature>
<protein>
    <submittedName>
        <fullName evidence="6">DASS family sodium-coupled anion symporter</fullName>
    </submittedName>
</protein>
<reference evidence="7" key="2">
    <citation type="submission" date="2020-02" db="EMBL/GenBank/DDBJ databases">
        <authorList>
            <person name="Littmann E."/>
            <person name="Sorbara M."/>
        </authorList>
    </citation>
    <scope>NUCLEOTIDE SEQUENCE</scope>
    <source>
        <strain evidence="7">MSK.1.17</strain>
    </source>
</reference>
<dbReference type="RefSeq" id="WP_165642741.1">
    <property type="nucleotide sequence ID" value="NZ_BAABZL010000001.1"/>
</dbReference>
<reference evidence="6" key="3">
    <citation type="submission" date="2022-01" db="EMBL/GenBank/DDBJ databases">
        <title>Collection of gut derived symbiotic bacterial strains cultured from healthy donors.</title>
        <authorList>
            <person name="Lin H."/>
            <person name="Kohout C."/>
            <person name="Waligurski E."/>
            <person name="Pamer E.G."/>
        </authorList>
    </citation>
    <scope>NUCLEOTIDE SEQUENCE</scope>
    <source>
        <strain evidence="6">DFI.6.55</strain>
    </source>
</reference>
<dbReference type="Proteomes" id="UP001299608">
    <property type="component" value="Unassembled WGS sequence"/>
</dbReference>
<feature type="transmembrane region" description="Helical" evidence="5">
    <location>
        <begin position="284"/>
        <end position="306"/>
    </location>
</feature>
<name>A0AAW5BVJ1_9FIRM</name>
<feature type="transmembrane region" description="Helical" evidence="5">
    <location>
        <begin position="312"/>
        <end position="331"/>
    </location>
</feature>
<proteinExistence type="predicted"/>
<feature type="transmembrane region" description="Helical" evidence="5">
    <location>
        <begin position="102"/>
        <end position="120"/>
    </location>
</feature>
<sequence>MKCKRVEVRTLRSRYISFLAAIAVYLFILYIPLSDSVLKIDGAALDMAGRRSLGILAFCLVLWVREPVPFHVTGFIGILFMCFARVDTFANLIRQGFGNDTIVFFIGVLTLSSVVTRTGIGKRISVYILSKTGNSTSRILLGFLIVGPLLSMWMTAMAAAAILMPLAVTILQEEKMEPMKSNFGKALMIACAWGPLIGGIGTPAGAGPNPLAIGFISDIAGIDISFTQWMIYGIPSVVLLIIPSWIVLLLFFRPEKKYLNKSKEDMENDFRKLPPISRDERHTIIIFLITAFLWLASGWLGGILGIKIGTSAPAVLCLCLFHLPGMISISWKEIQKEISWDGILLIACGISLGLAVYNTGAAEWLALLLLKGIVHMPVLARIFMIIFIISILKVGLSSNTVTASIIIPIMIVLASTYKLPVLGIVIPACLTLSLAFILVTSTPTNVISYSSGYFSIGDMARAGVIMTMVSCLILTFSIYFIGMLTGIY</sequence>
<gene>
    <name evidence="7" type="ORF">G5B36_20345</name>
    <name evidence="6" type="ORF">L0N08_11285</name>
</gene>
<dbReference type="NCBIfam" id="TIGR00785">
    <property type="entry name" value="dass"/>
    <property type="match status" value="1"/>
</dbReference>
<dbReference type="GO" id="GO:0005886">
    <property type="term" value="C:plasma membrane"/>
    <property type="evidence" value="ECO:0007669"/>
    <property type="project" value="TreeGrafter"/>
</dbReference>
<feature type="transmembrane region" description="Helical" evidence="5">
    <location>
        <begin position="421"/>
        <end position="441"/>
    </location>
</feature>
<feature type="transmembrane region" description="Helical" evidence="5">
    <location>
        <begin position="15"/>
        <end position="33"/>
    </location>
</feature>
<feature type="transmembrane region" description="Helical" evidence="5">
    <location>
        <begin position="140"/>
        <end position="171"/>
    </location>
</feature>
<keyword evidence="8" id="KW-1185">Reference proteome</keyword>
<accession>A0AAW5BVJ1</accession>
<evidence type="ECO:0000313" key="8">
    <source>
        <dbReference type="Proteomes" id="UP000669239"/>
    </source>
</evidence>
<evidence type="ECO:0000256" key="3">
    <source>
        <dbReference type="ARBA" id="ARBA00022989"/>
    </source>
</evidence>
<dbReference type="InterPro" id="IPR001898">
    <property type="entry name" value="SLC13A/DASS"/>
</dbReference>
<reference evidence="7 8" key="1">
    <citation type="journal article" date="2020" name="Cell Host Microbe">
        <title>Functional and Genomic Variation between Human-Derived Isolates of Lachnospiraceae Reveals Inter- and Intra-Species Diversity.</title>
        <authorList>
            <person name="Sorbara M.T."/>
            <person name="Littmann E.R."/>
            <person name="Fontana E."/>
            <person name="Moody T.U."/>
            <person name="Kohout C.E."/>
            <person name="Gjonbalaj M."/>
            <person name="Eaton V."/>
            <person name="Seok R."/>
            <person name="Leiner I.M."/>
            <person name="Pamer E.G."/>
        </authorList>
    </citation>
    <scope>NUCLEOTIDE SEQUENCE [LARGE SCALE GENOMIC DNA]</scope>
    <source>
        <strain evidence="7 8">MSK.1.17</strain>
    </source>
</reference>
<dbReference type="EMBL" id="JAKNGE010000012">
    <property type="protein sequence ID" value="MCG4745997.1"/>
    <property type="molecule type" value="Genomic_DNA"/>
</dbReference>
<dbReference type="GO" id="GO:0022857">
    <property type="term" value="F:transmembrane transporter activity"/>
    <property type="evidence" value="ECO:0007669"/>
    <property type="project" value="InterPro"/>
</dbReference>
<evidence type="ECO:0000256" key="1">
    <source>
        <dbReference type="ARBA" id="ARBA00004141"/>
    </source>
</evidence>
<keyword evidence="3 5" id="KW-1133">Transmembrane helix</keyword>
<evidence type="ECO:0000256" key="4">
    <source>
        <dbReference type="ARBA" id="ARBA00023136"/>
    </source>
</evidence>
<dbReference type="Pfam" id="PF00939">
    <property type="entry name" value="Na_sulph_symp"/>
    <property type="match status" value="1"/>
</dbReference>
<keyword evidence="4 5" id="KW-0472">Membrane</keyword>
<evidence type="ECO:0000256" key="5">
    <source>
        <dbReference type="SAM" id="Phobius"/>
    </source>
</evidence>
<evidence type="ECO:0000313" key="9">
    <source>
        <dbReference type="Proteomes" id="UP001299608"/>
    </source>
</evidence>
<keyword evidence="2 5" id="KW-0812">Transmembrane</keyword>